<dbReference type="GO" id="GO:0004523">
    <property type="term" value="F:RNA-DNA hybrid ribonuclease activity"/>
    <property type="evidence" value="ECO:0007669"/>
    <property type="project" value="InterPro"/>
</dbReference>
<evidence type="ECO:0000313" key="2">
    <source>
        <dbReference type="EMBL" id="KAG6635874.1"/>
    </source>
</evidence>
<dbReference type="GO" id="GO:0003676">
    <property type="term" value="F:nucleic acid binding"/>
    <property type="evidence" value="ECO:0007669"/>
    <property type="project" value="InterPro"/>
</dbReference>
<dbReference type="AlphaFoldDB" id="A0A8T1P284"/>
<gene>
    <name evidence="2" type="ORF">CIPAW_11G073400</name>
</gene>
<dbReference type="Pfam" id="PF13456">
    <property type="entry name" value="RVT_3"/>
    <property type="match status" value="1"/>
</dbReference>
<keyword evidence="3" id="KW-1185">Reference proteome</keyword>
<dbReference type="InterPro" id="IPR044730">
    <property type="entry name" value="RNase_H-like_dom_plant"/>
</dbReference>
<evidence type="ECO:0000259" key="1">
    <source>
        <dbReference type="Pfam" id="PF13456"/>
    </source>
</evidence>
<sequence length="515" mass="58691">MRNFKLSKQLLKELNKLVRSFWWGQKAQEHKINWVPWSQMSKSKTLGGLGLRDFKNFNCALLAKQGWRVITTPNSLAAKVLKKKYFKHSSFPSAKSGHNSSFLWQSFTSARPLLKEGLIWLVGDGESVEIWNDKWFPQKTSYQPQSTIRFLSSDSKVAMLFDKTSHQWNLPLVEAIFNRAEADILKRIPLSPYPTPDRMIWRCTTTGSFTVNSAYHLRIEMENLRKRQSSNGPSEEKVTKEDVCPICKLQPETIEHALWECPSAQDVWSQCGKKLQKTNLFFKSFRALLESLLESHEEEYMLEFALTVWLIWKRRNDLVFNNQFPHPSSITQAIKSLTADLHQSQQPAQAASTHSNAKAQWEAPLQGKLKLNWDAGIDKLNYKVGVGAVIRDWKGKVRATLRMSHSLFPEPLLTEAFAAYQASMFLKTLGWQDVIIEGDSLQVVKGLMSPSETDSYTGLLIRDTKITLNSFTNWSARHTRRACNNLAHVLCKDALSISNSIVTVGVIPSCIQSLV</sequence>
<evidence type="ECO:0000313" key="3">
    <source>
        <dbReference type="Proteomes" id="UP000811609"/>
    </source>
</evidence>
<accession>A0A8T1P284</accession>
<dbReference type="InterPro" id="IPR002156">
    <property type="entry name" value="RNaseH_domain"/>
</dbReference>
<name>A0A8T1P284_CARIL</name>
<proteinExistence type="predicted"/>
<dbReference type="Proteomes" id="UP000811609">
    <property type="component" value="Chromosome 11"/>
</dbReference>
<organism evidence="2 3">
    <name type="scientific">Carya illinoinensis</name>
    <name type="common">Pecan</name>
    <dbReference type="NCBI Taxonomy" id="32201"/>
    <lineage>
        <taxon>Eukaryota</taxon>
        <taxon>Viridiplantae</taxon>
        <taxon>Streptophyta</taxon>
        <taxon>Embryophyta</taxon>
        <taxon>Tracheophyta</taxon>
        <taxon>Spermatophyta</taxon>
        <taxon>Magnoliopsida</taxon>
        <taxon>eudicotyledons</taxon>
        <taxon>Gunneridae</taxon>
        <taxon>Pentapetalae</taxon>
        <taxon>rosids</taxon>
        <taxon>fabids</taxon>
        <taxon>Fagales</taxon>
        <taxon>Juglandaceae</taxon>
        <taxon>Carya</taxon>
    </lineage>
</organism>
<protein>
    <recommendedName>
        <fullName evidence="1">RNase H type-1 domain-containing protein</fullName>
    </recommendedName>
</protein>
<dbReference type="CDD" id="cd06222">
    <property type="entry name" value="RNase_H_like"/>
    <property type="match status" value="1"/>
</dbReference>
<comment type="caution">
    <text evidence="2">The sequence shown here is derived from an EMBL/GenBank/DDBJ whole genome shotgun (WGS) entry which is preliminary data.</text>
</comment>
<dbReference type="EMBL" id="CM031819">
    <property type="protein sequence ID" value="KAG6635874.1"/>
    <property type="molecule type" value="Genomic_DNA"/>
</dbReference>
<dbReference type="PANTHER" id="PTHR33116">
    <property type="entry name" value="REVERSE TRANSCRIPTASE ZINC-BINDING DOMAIN-CONTAINING PROTEIN-RELATED-RELATED"/>
    <property type="match status" value="1"/>
</dbReference>
<reference evidence="2" key="1">
    <citation type="submission" date="2020-12" db="EMBL/GenBank/DDBJ databases">
        <title>WGS assembly of Carya illinoinensis cv. Pawnee.</title>
        <authorList>
            <person name="Platts A."/>
            <person name="Shu S."/>
            <person name="Wright S."/>
            <person name="Barry K."/>
            <person name="Edger P."/>
            <person name="Pires J.C."/>
            <person name="Schmutz J."/>
        </authorList>
    </citation>
    <scope>NUCLEOTIDE SEQUENCE</scope>
    <source>
        <tissue evidence="2">Leaf</tissue>
    </source>
</reference>
<feature type="domain" description="RNase H type-1" evidence="1">
    <location>
        <begin position="374"/>
        <end position="494"/>
    </location>
</feature>
<dbReference type="PANTHER" id="PTHR33116:SF86">
    <property type="entry name" value="REVERSE TRANSCRIPTASE DOMAIN-CONTAINING PROTEIN"/>
    <property type="match status" value="1"/>
</dbReference>